<dbReference type="InterPro" id="IPR000310">
    <property type="entry name" value="Orn/Lys/Arg_deCO2ase_major_dom"/>
</dbReference>
<evidence type="ECO:0000313" key="4">
    <source>
        <dbReference type="EMBL" id="AYC43633.1"/>
    </source>
</evidence>
<sequence>MTVDHTEAPVLQALADFHRQGQVAFAPPGHKQARGADPAVREVLGDAVFLGDVLASGGLDDRLTRGRVLERAEELLADAVHAEHTFFTTCGSSLSVKAAMLAVAGPHEKLLIGRDAHKSVVSGLILSGIEPRWDAGRHLAHPPSAADFERAFEAHPDAKGALVVSPTPYGGCAALEDIAEVCHRRSVPLIVDETWGRICPSTPICRPGSWTRAPTSA</sequence>
<organism evidence="4 5">
    <name type="scientific">Streptomyces griseorubiginosus</name>
    <dbReference type="NCBI Taxonomy" id="67304"/>
    <lineage>
        <taxon>Bacteria</taxon>
        <taxon>Bacillati</taxon>
        <taxon>Actinomycetota</taxon>
        <taxon>Actinomycetes</taxon>
        <taxon>Kitasatosporales</taxon>
        <taxon>Streptomycetaceae</taxon>
        <taxon>Streptomyces</taxon>
    </lineage>
</organism>
<dbReference type="AlphaFoldDB" id="A0AAI8L958"/>
<dbReference type="InterPro" id="IPR015421">
    <property type="entry name" value="PyrdxlP-dep_Trfase_major"/>
</dbReference>
<dbReference type="KEGG" id="sge:DWG14_07941"/>
<name>A0AAI8L958_9ACTN</name>
<dbReference type="EMBL" id="CP032427">
    <property type="protein sequence ID" value="AYC43633.1"/>
    <property type="molecule type" value="Genomic_DNA"/>
</dbReference>
<dbReference type="GO" id="GO:0008792">
    <property type="term" value="F:arginine decarboxylase activity"/>
    <property type="evidence" value="ECO:0007669"/>
    <property type="project" value="UniProtKB-EC"/>
</dbReference>
<dbReference type="SUPFAM" id="SSF53383">
    <property type="entry name" value="PLP-dependent transferases"/>
    <property type="match status" value="1"/>
</dbReference>
<feature type="domain" description="Orn/Lys/Arg decarboxylases family 1 pyridoxal-P attachment site" evidence="3">
    <location>
        <begin position="9"/>
        <end position="197"/>
    </location>
</feature>
<reference evidence="4 5" key="1">
    <citation type="submission" date="2018-09" db="EMBL/GenBank/DDBJ databases">
        <title>Production of Trimethoprim by Streptomyces sp. 3E-1.</title>
        <authorList>
            <person name="Kang H.J."/>
            <person name="Kim S.B."/>
        </authorList>
    </citation>
    <scope>NUCLEOTIDE SEQUENCE [LARGE SCALE GENOMIC DNA]</scope>
    <source>
        <strain evidence="4 5">3E-1</strain>
    </source>
</reference>
<keyword evidence="2" id="KW-0663">Pyridoxal phosphate</keyword>
<dbReference type="EC" id="4.1.1.19" evidence="4"/>
<proteinExistence type="predicted"/>
<evidence type="ECO:0000256" key="2">
    <source>
        <dbReference type="ARBA" id="ARBA00022898"/>
    </source>
</evidence>
<evidence type="ECO:0000259" key="3">
    <source>
        <dbReference type="Pfam" id="PF01276"/>
    </source>
</evidence>
<gene>
    <name evidence="4" type="primary">speA_2</name>
    <name evidence="4" type="ORF">DWG14_07941</name>
</gene>
<dbReference type="PANTHER" id="PTHR43277">
    <property type="entry name" value="ARGININE DECARBOXYLASE"/>
    <property type="match status" value="1"/>
</dbReference>
<dbReference type="PANTHER" id="PTHR43277:SF4">
    <property type="entry name" value="ARGININE DECARBOXYLASE"/>
    <property type="match status" value="1"/>
</dbReference>
<keyword evidence="4" id="KW-0456">Lyase</keyword>
<dbReference type="Pfam" id="PF01276">
    <property type="entry name" value="OKR_DC_1"/>
    <property type="match status" value="1"/>
</dbReference>
<dbReference type="InterPro" id="IPR015424">
    <property type="entry name" value="PyrdxlP-dep_Trfase"/>
</dbReference>
<accession>A0AAI8L958</accession>
<protein>
    <submittedName>
        <fullName evidence="4">Arginine decarboxylase</fullName>
        <ecNumber evidence="4">4.1.1.19</ecNumber>
    </submittedName>
</protein>
<evidence type="ECO:0000256" key="1">
    <source>
        <dbReference type="ARBA" id="ARBA00001933"/>
    </source>
</evidence>
<comment type="cofactor">
    <cofactor evidence="1">
        <name>pyridoxal 5'-phosphate</name>
        <dbReference type="ChEBI" id="CHEBI:597326"/>
    </cofactor>
</comment>
<evidence type="ECO:0000313" key="5">
    <source>
        <dbReference type="Proteomes" id="UP000265765"/>
    </source>
</evidence>
<dbReference type="Proteomes" id="UP000265765">
    <property type="component" value="Chromosome"/>
</dbReference>
<dbReference type="Gene3D" id="3.40.640.10">
    <property type="entry name" value="Type I PLP-dependent aspartate aminotransferase-like (Major domain)"/>
    <property type="match status" value="1"/>
</dbReference>
<dbReference type="InterPro" id="IPR052357">
    <property type="entry name" value="Orn_Lys_Arg_decarboxylase-I"/>
</dbReference>